<feature type="chain" id="PRO_5001995175" evidence="2">
    <location>
        <begin position="24"/>
        <end position="210"/>
    </location>
</feature>
<feature type="signal peptide" evidence="2">
    <location>
        <begin position="1"/>
        <end position="23"/>
    </location>
</feature>
<comment type="caution">
    <text evidence="3">The sequence shown here is derived from an EMBL/GenBank/DDBJ whole genome shotgun (WGS) entry which is preliminary data.</text>
</comment>
<dbReference type="EMBL" id="ANFO01000907">
    <property type="protein sequence ID" value="KGQ05886.1"/>
    <property type="molecule type" value="Genomic_DNA"/>
</dbReference>
<evidence type="ECO:0000256" key="2">
    <source>
        <dbReference type="SAM" id="SignalP"/>
    </source>
</evidence>
<keyword evidence="2" id="KW-0732">Signal</keyword>
<reference evidence="3 4" key="1">
    <citation type="submission" date="2012-10" db="EMBL/GenBank/DDBJ databases">
        <title>Genome sequencing and analysis of entomopathogenic fungi Beauveria bassiana D1-5.</title>
        <authorList>
            <person name="Li Q."/>
            <person name="Wang L."/>
            <person name="Zhang Z."/>
            <person name="Wang Q."/>
            <person name="Ren J."/>
            <person name="Wang M."/>
            <person name="Xu W."/>
            <person name="Wang J."/>
            <person name="Lu Y."/>
            <person name="Du Q."/>
            <person name="Sun Z."/>
        </authorList>
    </citation>
    <scope>NUCLEOTIDE SEQUENCE [LARGE SCALE GENOMIC DNA]</scope>
    <source>
        <strain evidence="3 4">D1-5</strain>
    </source>
</reference>
<proteinExistence type="predicted"/>
<organism evidence="3 4">
    <name type="scientific">Beauveria bassiana D1-5</name>
    <dbReference type="NCBI Taxonomy" id="1245745"/>
    <lineage>
        <taxon>Eukaryota</taxon>
        <taxon>Fungi</taxon>
        <taxon>Dikarya</taxon>
        <taxon>Ascomycota</taxon>
        <taxon>Pezizomycotina</taxon>
        <taxon>Sordariomycetes</taxon>
        <taxon>Hypocreomycetidae</taxon>
        <taxon>Hypocreales</taxon>
        <taxon>Cordycipitaceae</taxon>
        <taxon>Beauveria</taxon>
    </lineage>
</organism>
<accession>A0A0A2VDC0</accession>
<dbReference type="AlphaFoldDB" id="A0A0A2VDC0"/>
<name>A0A0A2VDC0_BEABA</name>
<dbReference type="OrthoDB" id="4866190at2759"/>
<evidence type="ECO:0000256" key="1">
    <source>
        <dbReference type="SAM" id="MobiDB-lite"/>
    </source>
</evidence>
<feature type="region of interest" description="Disordered" evidence="1">
    <location>
        <begin position="172"/>
        <end position="191"/>
    </location>
</feature>
<gene>
    <name evidence="3" type="ORF">BBAD15_g8867</name>
</gene>
<evidence type="ECO:0000313" key="3">
    <source>
        <dbReference type="EMBL" id="KGQ05886.1"/>
    </source>
</evidence>
<dbReference type="Proteomes" id="UP000030106">
    <property type="component" value="Unassembled WGS sequence"/>
</dbReference>
<sequence length="210" mass="22674">MHFSATAKSFGLLTLALTLPVAAQSTFDLFAYGTDGGISAASLFYENGHIMVSNLTTPVNLTSVYFTRQSNSPSAWTVQPNTTANSNASFTSGYVGLKASTNCSLVEVGNATDNALDLVLFGQSVFARIGDKMRNPFYGIATSTTGIWQLVWSPENTHADQLEPVILRLMRPPRPDGRKGGGHSMRSLDRLPKLPHPEAGVDFIVTMFKI</sequence>
<evidence type="ECO:0000313" key="4">
    <source>
        <dbReference type="Proteomes" id="UP000030106"/>
    </source>
</evidence>
<dbReference type="HOGENOM" id="CLU_1525080_0_0_1"/>
<protein>
    <submittedName>
        <fullName evidence="3">Uncharacterized protein</fullName>
    </submittedName>
</protein>